<dbReference type="OrthoDB" id="9795626at2"/>
<evidence type="ECO:0000256" key="3">
    <source>
        <dbReference type="ARBA" id="ARBA00013368"/>
    </source>
</evidence>
<dbReference type="AlphaFoldDB" id="A0A5B2WTY4"/>
<comment type="similarity">
    <text evidence="1">Belongs to the SMC family. SbcC subfamily.</text>
</comment>
<dbReference type="PANTHER" id="PTHR32114:SF2">
    <property type="entry name" value="ABC TRANSPORTER ABCH.3"/>
    <property type="match status" value="1"/>
</dbReference>
<evidence type="ECO:0000256" key="4">
    <source>
        <dbReference type="SAM" id="Coils"/>
    </source>
</evidence>
<evidence type="ECO:0000256" key="1">
    <source>
        <dbReference type="ARBA" id="ARBA00006930"/>
    </source>
</evidence>
<dbReference type="Gene3D" id="3.40.50.300">
    <property type="entry name" value="P-loop containing nucleotide triphosphate hydrolases"/>
    <property type="match status" value="2"/>
</dbReference>
<dbReference type="InterPro" id="IPR038729">
    <property type="entry name" value="Rad50/SbcC_AAA"/>
</dbReference>
<dbReference type="SUPFAM" id="SSF52540">
    <property type="entry name" value="P-loop containing nucleoside triphosphate hydrolases"/>
    <property type="match status" value="2"/>
</dbReference>
<evidence type="ECO:0000313" key="7">
    <source>
        <dbReference type="EMBL" id="KAA2253337.1"/>
    </source>
</evidence>
<evidence type="ECO:0000259" key="6">
    <source>
        <dbReference type="Pfam" id="PF13476"/>
    </source>
</evidence>
<accession>A0A5B2WTY4</accession>
<evidence type="ECO:0000256" key="5">
    <source>
        <dbReference type="SAM" id="MobiDB-lite"/>
    </source>
</evidence>
<gene>
    <name evidence="7" type="ORF">F0L68_33560</name>
</gene>
<keyword evidence="4" id="KW-0175">Coiled coil</keyword>
<dbReference type="Pfam" id="PF13476">
    <property type="entry name" value="AAA_23"/>
    <property type="match status" value="1"/>
</dbReference>
<reference evidence="7 8" key="1">
    <citation type="submission" date="2019-09" db="EMBL/GenBank/DDBJ databases">
        <title>Goodfellowia gen. nov., a new genus of the Pseudonocardineae related to Actinoalloteichus, containing Goodfellowia coeruleoviolacea gen. nov., comb. nov. gen. nov., comb. nov.</title>
        <authorList>
            <person name="Labeda D."/>
        </authorList>
    </citation>
    <scope>NUCLEOTIDE SEQUENCE [LARGE SCALE GENOMIC DNA]</scope>
    <source>
        <strain evidence="7 8">AN110305</strain>
    </source>
</reference>
<dbReference type="InterPro" id="IPR027417">
    <property type="entry name" value="P-loop_NTPase"/>
</dbReference>
<comment type="subunit">
    <text evidence="2">Heterodimer of SbcC and SbcD.</text>
</comment>
<name>A0A5B2WTY4_9PSEU</name>
<dbReference type="GO" id="GO:0016887">
    <property type="term" value="F:ATP hydrolysis activity"/>
    <property type="evidence" value="ECO:0007669"/>
    <property type="project" value="InterPro"/>
</dbReference>
<dbReference type="EMBL" id="VUOB01000067">
    <property type="protein sequence ID" value="KAA2253337.1"/>
    <property type="molecule type" value="Genomic_DNA"/>
</dbReference>
<dbReference type="PANTHER" id="PTHR32114">
    <property type="entry name" value="ABC TRANSPORTER ABCH.3"/>
    <property type="match status" value="1"/>
</dbReference>
<evidence type="ECO:0000256" key="2">
    <source>
        <dbReference type="ARBA" id="ARBA00011322"/>
    </source>
</evidence>
<feature type="region of interest" description="Disordered" evidence="5">
    <location>
        <begin position="256"/>
        <end position="287"/>
    </location>
</feature>
<sequence length="687" mass="77577">MKLLSLELENFRQFEGRQTIEFATGGDEGNVTLIYGANGAGKTTLLNAFTWAFYGTLSADVEQQERLFTDAVWEKTQIGETVTCGVTMLFEHDGTQYRLRRSINTRKSSPRQQFRHADVDLTGTGEDGTWREITSFSDTLDLILPERLAQFFFFNGERIEHLVQREAYEDIQAAIKTLLGIEQYERALEHLPAVEKVFAAELRKLGSSKASDIVAQLEAEKEQQSKLDGEQKKRRSEVAHLKDEVDQLEQLLRQHEATSQLQTRRDEQRQVLEDSERRRQQARNGRNEALSKRAYRILLSDLLPEVENLATGLHARGELPAPLKRQFVDDLLEAKQCICGTPLLADEDPYKHVEEWRHKAGLAEVEGAWQQMRGRTRDLGDAATEAIAQLHQHTTDIATASETYRQAEETLNEIAAQLAKVGPEDVQQLERRRNELRNTIQEHEFRLRDIIKEIDNVAVKIRELDGKLKKAHGENVKVEALRRRVTVTGEAARAIKLMLDTASESIRRRLDAKVRSVHSGITIKPFVPELNPAFELRLWRGEGPDRLLAPKSTGENQLLSLSFVGALAQLCKEQAELRSEAQLLGHIGGLYPMVMDAAFGNLDNNYRAAVARALPSMTSQVVVLTSKSQADGVVSKELSAHVGAEYVICVHTTKEDAERESISLRGQEWDYVIPAADYDSAQLRKVF</sequence>
<dbReference type="Proteomes" id="UP000323454">
    <property type="component" value="Unassembled WGS sequence"/>
</dbReference>
<reference evidence="7 8" key="2">
    <citation type="submission" date="2019-09" db="EMBL/GenBank/DDBJ databases">
        <authorList>
            <person name="Jin C."/>
        </authorList>
    </citation>
    <scope>NUCLEOTIDE SEQUENCE [LARGE SCALE GENOMIC DNA]</scope>
    <source>
        <strain evidence="7 8">AN110305</strain>
    </source>
</reference>
<dbReference type="GO" id="GO:0006302">
    <property type="term" value="P:double-strand break repair"/>
    <property type="evidence" value="ECO:0007669"/>
    <property type="project" value="InterPro"/>
</dbReference>
<keyword evidence="8" id="KW-1185">Reference proteome</keyword>
<organism evidence="7 8">
    <name type="scientific">Solihabitans fulvus</name>
    <dbReference type="NCBI Taxonomy" id="1892852"/>
    <lineage>
        <taxon>Bacteria</taxon>
        <taxon>Bacillati</taxon>
        <taxon>Actinomycetota</taxon>
        <taxon>Actinomycetes</taxon>
        <taxon>Pseudonocardiales</taxon>
        <taxon>Pseudonocardiaceae</taxon>
        <taxon>Solihabitans</taxon>
    </lineage>
</organism>
<feature type="compositionally biased region" description="Basic and acidic residues" evidence="5">
    <location>
        <begin position="263"/>
        <end position="287"/>
    </location>
</feature>
<dbReference type="RefSeq" id="WP_149853902.1">
    <property type="nucleotide sequence ID" value="NZ_VUOB01000067.1"/>
</dbReference>
<feature type="coiled-coil region" evidence="4">
    <location>
        <begin position="397"/>
        <end position="453"/>
    </location>
</feature>
<proteinExistence type="inferred from homology"/>
<comment type="caution">
    <text evidence="7">The sequence shown here is derived from an EMBL/GenBank/DDBJ whole genome shotgun (WGS) entry which is preliminary data.</text>
</comment>
<evidence type="ECO:0000313" key="8">
    <source>
        <dbReference type="Proteomes" id="UP000323454"/>
    </source>
</evidence>
<feature type="domain" description="Rad50/SbcC-type AAA" evidence="6">
    <location>
        <begin position="5"/>
        <end position="230"/>
    </location>
</feature>
<protein>
    <recommendedName>
        <fullName evidence="3">Nuclease SbcCD subunit C</fullName>
    </recommendedName>
</protein>